<dbReference type="HOGENOM" id="CLU_1586000_0_0_1"/>
<dbReference type="OrthoDB" id="10448375at2759"/>
<organism evidence="1 2">
    <name type="scientific">Ajellomyces capsulatus (strain H143)</name>
    <name type="common">Darling's disease fungus</name>
    <name type="synonym">Histoplasma capsulatum</name>
    <dbReference type="NCBI Taxonomy" id="544712"/>
    <lineage>
        <taxon>Eukaryota</taxon>
        <taxon>Fungi</taxon>
        <taxon>Dikarya</taxon>
        <taxon>Ascomycota</taxon>
        <taxon>Pezizomycotina</taxon>
        <taxon>Eurotiomycetes</taxon>
        <taxon>Eurotiomycetidae</taxon>
        <taxon>Onygenales</taxon>
        <taxon>Ajellomycetaceae</taxon>
        <taxon>Histoplasma</taxon>
    </lineage>
</organism>
<dbReference type="AlphaFoldDB" id="C6HGV0"/>
<protein>
    <submittedName>
        <fullName evidence="1">Uncharacterized protein</fullName>
    </submittedName>
</protein>
<accession>C6HGV0</accession>
<name>C6HGV0_AJECH</name>
<dbReference type="VEuPathDB" id="FungiDB:HCDG_05191"/>
<evidence type="ECO:0000313" key="2">
    <source>
        <dbReference type="Proteomes" id="UP000002624"/>
    </source>
</evidence>
<reference evidence="2" key="1">
    <citation type="submission" date="2009-05" db="EMBL/GenBank/DDBJ databases">
        <title>The genome sequence of Ajellomyces capsulatus strain H143.</title>
        <authorList>
            <person name="Champion M."/>
            <person name="Cuomo C.A."/>
            <person name="Ma L.-J."/>
            <person name="Henn M.R."/>
            <person name="Sil A."/>
            <person name="Goldman B."/>
            <person name="Young S.K."/>
            <person name="Kodira C.D."/>
            <person name="Zeng Q."/>
            <person name="Koehrsen M."/>
            <person name="Alvarado L."/>
            <person name="Berlin A.M."/>
            <person name="Borenstein D."/>
            <person name="Chen Z."/>
            <person name="Engels R."/>
            <person name="Freedman E."/>
            <person name="Gellesch M."/>
            <person name="Goldberg J."/>
            <person name="Griggs A."/>
            <person name="Gujja S."/>
            <person name="Heiman D.I."/>
            <person name="Hepburn T.A."/>
            <person name="Howarth C."/>
            <person name="Jen D."/>
            <person name="Larson L."/>
            <person name="Lewis B."/>
            <person name="Mehta T."/>
            <person name="Park D."/>
            <person name="Pearson M."/>
            <person name="Roberts A."/>
            <person name="Saif S."/>
            <person name="Shea T.D."/>
            <person name="Shenoy N."/>
            <person name="Sisk P."/>
            <person name="Stolte C."/>
            <person name="Sykes S."/>
            <person name="Walk T."/>
            <person name="White J."/>
            <person name="Yandava C."/>
            <person name="Klein B."/>
            <person name="McEwen J.G."/>
            <person name="Puccia R."/>
            <person name="Goldman G.H."/>
            <person name="Felipe M.S."/>
            <person name="Nino-Vega G."/>
            <person name="San-Blas G."/>
            <person name="Taylor J.W."/>
            <person name="Mendoza L."/>
            <person name="Galagan J.E."/>
            <person name="Nusbaum C."/>
            <person name="Birren B.W."/>
        </authorList>
    </citation>
    <scope>NUCLEOTIDE SEQUENCE [LARGE SCALE GENOMIC DNA]</scope>
    <source>
        <strain evidence="2">H143</strain>
    </source>
</reference>
<evidence type="ECO:0000313" key="1">
    <source>
        <dbReference type="EMBL" id="EER40602.1"/>
    </source>
</evidence>
<proteinExistence type="predicted"/>
<sequence length="190" mass="21111">MENGNTFYLCLPDDDLHSRSSCIKPVDISSKSVETDIKEVHLSQAEMLESEQQISLILDPGKHILQTQELHQFNQPADVSMTGYSWLEIWPDWCHFQSLYGAAFYVIRISHGSPLTSCSGSYFLILASEQARHGAETEHPIPVSGDVIDVSWFEYQLHGRVGVPCALPVSSSRRNISNRSSSTGDRGAAD</sequence>
<dbReference type="EMBL" id="GG692426">
    <property type="protein sequence ID" value="EER40602.1"/>
    <property type="molecule type" value="Genomic_DNA"/>
</dbReference>
<gene>
    <name evidence="1" type="ORF">HCDG_05191</name>
</gene>
<dbReference type="Proteomes" id="UP000002624">
    <property type="component" value="Unassembled WGS sequence"/>
</dbReference>
<dbReference type="OMA" id="MENGNTF"/>